<dbReference type="Proteomes" id="UP000091857">
    <property type="component" value="Chromosome 8"/>
</dbReference>
<reference evidence="2" key="1">
    <citation type="journal article" date="2016" name="Nat. Biotechnol.">
        <title>Sequencing wild and cultivated cassava and related species reveals extensive interspecific hybridization and genetic diversity.</title>
        <authorList>
            <person name="Bredeson J.V."/>
            <person name="Lyons J.B."/>
            <person name="Prochnik S.E."/>
            <person name="Wu G.A."/>
            <person name="Ha C.M."/>
            <person name="Edsinger-Gonzales E."/>
            <person name="Grimwood J."/>
            <person name="Schmutz J."/>
            <person name="Rabbi I.Y."/>
            <person name="Egesi C."/>
            <person name="Nauluvula P."/>
            <person name="Lebot V."/>
            <person name="Ndunguru J."/>
            <person name="Mkamilo G."/>
            <person name="Bart R.S."/>
            <person name="Setter T.L."/>
            <person name="Gleadow R.M."/>
            <person name="Kulakow P."/>
            <person name="Ferguson M.E."/>
            <person name="Rounsley S."/>
            <person name="Rokhsar D.S."/>
        </authorList>
    </citation>
    <scope>NUCLEOTIDE SEQUENCE [LARGE SCALE GENOMIC DNA]</scope>
    <source>
        <strain evidence="2">cv. AM560-2</strain>
    </source>
</reference>
<comment type="caution">
    <text evidence="1">The sequence shown here is derived from an EMBL/GenBank/DDBJ whole genome shotgun (WGS) entry which is preliminary data.</text>
</comment>
<keyword evidence="2" id="KW-1185">Reference proteome</keyword>
<dbReference type="EMBL" id="CM004394">
    <property type="protein sequence ID" value="KAG8649045.1"/>
    <property type="molecule type" value="Genomic_DNA"/>
</dbReference>
<name>A0ACB7H976_MANES</name>
<evidence type="ECO:0000313" key="1">
    <source>
        <dbReference type="EMBL" id="KAG8649045.1"/>
    </source>
</evidence>
<protein>
    <submittedName>
        <fullName evidence="1">Uncharacterized protein</fullName>
    </submittedName>
</protein>
<gene>
    <name evidence="1" type="ORF">MANES_08G062933v8</name>
</gene>
<organism evidence="1 2">
    <name type="scientific">Manihot esculenta</name>
    <name type="common">Cassava</name>
    <name type="synonym">Jatropha manihot</name>
    <dbReference type="NCBI Taxonomy" id="3983"/>
    <lineage>
        <taxon>Eukaryota</taxon>
        <taxon>Viridiplantae</taxon>
        <taxon>Streptophyta</taxon>
        <taxon>Embryophyta</taxon>
        <taxon>Tracheophyta</taxon>
        <taxon>Spermatophyta</taxon>
        <taxon>Magnoliopsida</taxon>
        <taxon>eudicotyledons</taxon>
        <taxon>Gunneridae</taxon>
        <taxon>Pentapetalae</taxon>
        <taxon>rosids</taxon>
        <taxon>fabids</taxon>
        <taxon>Malpighiales</taxon>
        <taxon>Euphorbiaceae</taxon>
        <taxon>Crotonoideae</taxon>
        <taxon>Manihoteae</taxon>
        <taxon>Manihot</taxon>
    </lineage>
</organism>
<accession>A0ACB7H976</accession>
<evidence type="ECO:0000313" key="2">
    <source>
        <dbReference type="Proteomes" id="UP000091857"/>
    </source>
</evidence>
<sequence length="212" mass="24456">MTTNNNQTFSLRSVNEKDKLNGTNFIDWSHNLRIILKQEKKLNVLDHPLPIEPARNAIAAQRETFEKKKSDSNDMTCLMLATMTLNLQKQLMDQEAFLIMVHLKKMFQEEARHERFVTTKALTSCKDGTGDFYYYNSFIMNYNMHGMDKSITELHGMLKNAEENIHKTNPVLIVQKGISKKGKHKGKVPPKPKDNKDRPKSKGKEKKAPKPK</sequence>
<proteinExistence type="predicted"/>